<keyword evidence="7" id="KW-0611">Plant defense</keyword>
<dbReference type="OrthoDB" id="1935686at2759"/>
<gene>
    <name evidence="11" type="ORF">F0562_034365</name>
</gene>
<dbReference type="GO" id="GO:0098542">
    <property type="term" value="P:defense response to other organism"/>
    <property type="evidence" value="ECO:0007669"/>
    <property type="project" value="TreeGrafter"/>
</dbReference>
<evidence type="ECO:0000256" key="5">
    <source>
        <dbReference type="ARBA" id="ARBA00022737"/>
    </source>
</evidence>
<dbReference type="GO" id="GO:0005524">
    <property type="term" value="F:ATP binding"/>
    <property type="evidence" value="ECO:0007669"/>
    <property type="project" value="UniProtKB-KW"/>
</dbReference>
<keyword evidence="4" id="KW-0433">Leucine-rich repeat</keyword>
<dbReference type="PANTHER" id="PTHR23155:SF1152">
    <property type="entry name" value="AAA+ ATPASE DOMAIN-CONTAINING PROTEIN"/>
    <property type="match status" value="1"/>
</dbReference>
<comment type="similarity">
    <text evidence="2">Belongs to the disease resistance NB-LRR family.</text>
</comment>
<evidence type="ECO:0000256" key="4">
    <source>
        <dbReference type="ARBA" id="ARBA00022614"/>
    </source>
</evidence>
<dbReference type="InterPro" id="IPR027417">
    <property type="entry name" value="P-loop_NTPase"/>
</dbReference>
<dbReference type="FunFam" id="1.10.10.10:FF:000322">
    <property type="entry name" value="Probable disease resistance protein At1g63360"/>
    <property type="match status" value="1"/>
</dbReference>
<comment type="subcellular location">
    <subcellularLocation>
        <location evidence="1">Cytoplasm</location>
    </subcellularLocation>
</comment>
<feature type="domain" description="Disease resistance protein winged helix" evidence="10">
    <location>
        <begin position="157"/>
        <end position="203"/>
    </location>
</feature>
<evidence type="ECO:0000313" key="12">
    <source>
        <dbReference type="Proteomes" id="UP000325577"/>
    </source>
</evidence>
<dbReference type="Gene3D" id="1.10.8.430">
    <property type="entry name" value="Helical domain of apoptotic protease-activating factors"/>
    <property type="match status" value="1"/>
</dbReference>
<dbReference type="Gene3D" id="1.10.10.10">
    <property type="entry name" value="Winged helix-like DNA-binding domain superfamily/Winged helix DNA-binding domain"/>
    <property type="match status" value="1"/>
</dbReference>
<dbReference type="Proteomes" id="UP000325577">
    <property type="component" value="Linkage Group LG20"/>
</dbReference>
<sequence length="207" mass="23628">MPGQGKTTLARKVYDDSVVRYHFDVGAWISISQGSRIIVTSRQTGVGLHPHRLRSLNEAESWDLFKQKEFRRGSCPPELIDIGKQITGKCGGLPLAIVVLAGLFAEKMDELVWWKEVAKRVSYYILKDPEQYMDTLALSYEYLPDHLKPCFLYFGAFPEDYEIPVQPLILLWVTEGFIRQSGQQSLEDSAEDYLIDLIDRNLVLASK</sequence>
<proteinExistence type="inferred from homology"/>
<keyword evidence="12" id="KW-1185">Reference proteome</keyword>
<protein>
    <submittedName>
        <fullName evidence="11">Uncharacterized protein</fullName>
    </submittedName>
</protein>
<evidence type="ECO:0000256" key="7">
    <source>
        <dbReference type="ARBA" id="ARBA00022821"/>
    </source>
</evidence>
<evidence type="ECO:0000256" key="1">
    <source>
        <dbReference type="ARBA" id="ARBA00004496"/>
    </source>
</evidence>
<evidence type="ECO:0000313" key="11">
    <source>
        <dbReference type="EMBL" id="KAA8529831.1"/>
    </source>
</evidence>
<evidence type="ECO:0000256" key="6">
    <source>
        <dbReference type="ARBA" id="ARBA00022741"/>
    </source>
</evidence>
<name>A0A5J5AKX9_9ASTE</name>
<evidence type="ECO:0000256" key="2">
    <source>
        <dbReference type="ARBA" id="ARBA00008894"/>
    </source>
</evidence>
<dbReference type="PANTHER" id="PTHR23155">
    <property type="entry name" value="DISEASE RESISTANCE PROTEIN RP"/>
    <property type="match status" value="1"/>
</dbReference>
<accession>A0A5J5AKX9</accession>
<keyword evidence="5" id="KW-0677">Repeat</keyword>
<evidence type="ECO:0000259" key="10">
    <source>
        <dbReference type="Pfam" id="PF23559"/>
    </source>
</evidence>
<dbReference type="InterPro" id="IPR044974">
    <property type="entry name" value="Disease_R_plants"/>
</dbReference>
<feature type="domain" description="NB-ARC" evidence="9">
    <location>
        <begin position="1"/>
        <end position="34"/>
    </location>
</feature>
<dbReference type="SUPFAM" id="SSF52540">
    <property type="entry name" value="P-loop containing nucleoside triphosphate hydrolases"/>
    <property type="match status" value="1"/>
</dbReference>
<keyword evidence="6" id="KW-0547">Nucleotide-binding</keyword>
<dbReference type="Gene3D" id="3.40.50.300">
    <property type="entry name" value="P-loop containing nucleotide triphosphate hydrolases"/>
    <property type="match status" value="1"/>
</dbReference>
<dbReference type="Pfam" id="PF23559">
    <property type="entry name" value="WHD_DRP"/>
    <property type="match status" value="1"/>
</dbReference>
<evidence type="ECO:0000256" key="8">
    <source>
        <dbReference type="ARBA" id="ARBA00022840"/>
    </source>
</evidence>
<dbReference type="AlphaFoldDB" id="A0A5J5AKX9"/>
<evidence type="ECO:0000259" key="9">
    <source>
        <dbReference type="Pfam" id="PF00931"/>
    </source>
</evidence>
<organism evidence="11 12">
    <name type="scientific">Nyssa sinensis</name>
    <dbReference type="NCBI Taxonomy" id="561372"/>
    <lineage>
        <taxon>Eukaryota</taxon>
        <taxon>Viridiplantae</taxon>
        <taxon>Streptophyta</taxon>
        <taxon>Embryophyta</taxon>
        <taxon>Tracheophyta</taxon>
        <taxon>Spermatophyta</taxon>
        <taxon>Magnoliopsida</taxon>
        <taxon>eudicotyledons</taxon>
        <taxon>Gunneridae</taxon>
        <taxon>Pentapetalae</taxon>
        <taxon>asterids</taxon>
        <taxon>Cornales</taxon>
        <taxon>Nyssaceae</taxon>
        <taxon>Nyssa</taxon>
    </lineage>
</organism>
<reference evidence="11 12" key="1">
    <citation type="submission" date="2019-09" db="EMBL/GenBank/DDBJ databases">
        <title>A chromosome-level genome assembly of the Chinese tupelo Nyssa sinensis.</title>
        <authorList>
            <person name="Yang X."/>
            <person name="Kang M."/>
            <person name="Yang Y."/>
            <person name="Xiong H."/>
            <person name="Wang M."/>
            <person name="Zhang Z."/>
            <person name="Wang Z."/>
            <person name="Wu H."/>
            <person name="Ma T."/>
            <person name="Liu J."/>
            <person name="Xi Z."/>
        </authorList>
    </citation>
    <scope>NUCLEOTIDE SEQUENCE [LARGE SCALE GENOMIC DNA]</scope>
    <source>
        <strain evidence="11">J267</strain>
        <tissue evidence="11">Leaf</tissue>
    </source>
</reference>
<dbReference type="InterPro" id="IPR036388">
    <property type="entry name" value="WH-like_DNA-bd_sf"/>
</dbReference>
<keyword evidence="8" id="KW-0067">ATP-binding</keyword>
<dbReference type="InterPro" id="IPR042197">
    <property type="entry name" value="Apaf_helical"/>
</dbReference>
<keyword evidence="3" id="KW-0963">Cytoplasm</keyword>
<dbReference type="InterPro" id="IPR002182">
    <property type="entry name" value="NB-ARC"/>
</dbReference>
<dbReference type="Pfam" id="PF00931">
    <property type="entry name" value="NB-ARC"/>
    <property type="match status" value="1"/>
</dbReference>
<evidence type="ECO:0000256" key="3">
    <source>
        <dbReference type="ARBA" id="ARBA00022490"/>
    </source>
</evidence>
<dbReference type="EMBL" id="CM018044">
    <property type="protein sequence ID" value="KAA8529831.1"/>
    <property type="molecule type" value="Genomic_DNA"/>
</dbReference>
<dbReference type="InterPro" id="IPR058922">
    <property type="entry name" value="WHD_DRP"/>
</dbReference>
<dbReference type="GO" id="GO:0043531">
    <property type="term" value="F:ADP binding"/>
    <property type="evidence" value="ECO:0007669"/>
    <property type="project" value="InterPro"/>
</dbReference>